<feature type="transmembrane region" description="Helical" evidence="1">
    <location>
        <begin position="140"/>
        <end position="159"/>
    </location>
</feature>
<dbReference type="SUPFAM" id="SSF52047">
    <property type="entry name" value="RNI-like"/>
    <property type="match status" value="1"/>
</dbReference>
<dbReference type="RefSeq" id="WP_130018968.1">
    <property type="nucleotide sequence ID" value="NZ_SEWF01000001.1"/>
</dbReference>
<dbReference type="GO" id="GO:0020037">
    <property type="term" value="F:heme binding"/>
    <property type="evidence" value="ECO:0007669"/>
    <property type="project" value="InterPro"/>
</dbReference>
<comment type="caution">
    <text evidence="3">The sequence shown here is derived from an EMBL/GenBank/DDBJ whole genome shotgun (WGS) entry which is preliminary data.</text>
</comment>
<feature type="transmembrane region" description="Helical" evidence="1">
    <location>
        <begin position="7"/>
        <end position="25"/>
    </location>
</feature>
<dbReference type="Pfam" id="PF13287">
    <property type="entry name" value="Fn3_assoc"/>
    <property type="match status" value="1"/>
</dbReference>
<evidence type="ECO:0000313" key="4">
    <source>
        <dbReference type="Proteomes" id="UP000293162"/>
    </source>
</evidence>
<keyword evidence="1" id="KW-0812">Transmembrane</keyword>
<dbReference type="OrthoDB" id="713772at2"/>
<keyword evidence="1" id="KW-0472">Membrane</keyword>
<dbReference type="SUPFAM" id="SSF46626">
    <property type="entry name" value="Cytochrome c"/>
    <property type="match status" value="1"/>
</dbReference>
<reference evidence="3 4" key="1">
    <citation type="submission" date="2019-02" db="EMBL/GenBank/DDBJ databases">
        <title>Bacterial novel species Emticicia sp. 17J42-9 isolated from soil.</title>
        <authorList>
            <person name="Jung H.-Y."/>
        </authorList>
    </citation>
    <scope>NUCLEOTIDE SEQUENCE [LARGE SCALE GENOMIC DNA]</scope>
    <source>
        <strain evidence="3 4">17J42-9</strain>
    </source>
</reference>
<dbReference type="InterPro" id="IPR032675">
    <property type="entry name" value="LRR_dom_sf"/>
</dbReference>
<proteinExistence type="predicted"/>
<dbReference type="GO" id="GO:0016853">
    <property type="term" value="F:isomerase activity"/>
    <property type="evidence" value="ECO:0007669"/>
    <property type="project" value="UniProtKB-KW"/>
</dbReference>
<organism evidence="3 4">
    <name type="scientific">Emticicia agri</name>
    <dbReference type="NCBI Taxonomy" id="2492393"/>
    <lineage>
        <taxon>Bacteria</taxon>
        <taxon>Pseudomonadati</taxon>
        <taxon>Bacteroidota</taxon>
        <taxon>Cytophagia</taxon>
        <taxon>Cytophagales</taxon>
        <taxon>Leadbetterellaceae</taxon>
        <taxon>Emticicia</taxon>
    </lineage>
</organism>
<accession>A0A4Q5M6E2</accession>
<keyword evidence="4" id="KW-1185">Reference proteome</keyword>
<sequence>MNRFFKACSYLLLVGNILLLFLLFFEERVRIPVWISPFGRLHPALLHLPIGFSVILVIVLLFKKEFEPKSYTFFVKLLLIITALTSCITALMGFFLSKEGGYDARLLQWHKWTGVGVSLFTYALTWFNEELSQKARAMQVSSVGGMILFIVAGHFGAAITHGENYVFEAFETKEKTPVFSQDSSMYQAAIVPILEKKCMSCHNDQKVKGELNMSSVAKILKGGKHGALWKAGDTLNSILLKRVYLPIEQKEHMPPKGKEQLTFDEIALLTAWIKEGADVKKAVKNYVPLSKAKALAFKISGSSGTEKVYSFSEASESTIAEVNTPFCVVAPLANGSPALEAEFFVSRKFDRKSLENLSKIQQQLVELSLAKMPVKDADIALIAKFPNLEKLNLSQTDITGATLDQLAQCKHLSSVALSGTKVSKAQVQKLMALPALAEVFVWNTPLDSLAIQELAKKYPKVVIDAGYRENPNEILKLNPPILVNEDFILKKNAPIELKHTLKNVQIHYTLDGKDPDSTTEAIYTKPLMVDKYTRIKAMATKDGWRASGKVDYTFFQSSFSADTAILLTEPKPQYRGKGAKNLIDLKKGPNDNHGDAAWLGYQEKDFVSLIEFNNPTPITTVTIAYLQRIGSHIMPPASVEVWGGNSEADLKKLQRVIPEQPSKMEDKANLGINVPIKSGNYKVLKVIVKPLPKLPKWHSDKGKPGWFFVDEILFN</sequence>
<dbReference type="Gene3D" id="3.80.10.10">
    <property type="entry name" value="Ribonuclease Inhibitor"/>
    <property type="match status" value="1"/>
</dbReference>
<dbReference type="InterPro" id="IPR011429">
    <property type="entry name" value="Cyt_c_Planctomycete-type"/>
</dbReference>
<evidence type="ECO:0000256" key="1">
    <source>
        <dbReference type="SAM" id="Phobius"/>
    </source>
</evidence>
<dbReference type="PANTHER" id="PTHR35889">
    <property type="entry name" value="CYCLOINULO-OLIGOSACCHARIDE FRUCTANOTRANSFERASE-RELATED"/>
    <property type="match status" value="1"/>
</dbReference>
<dbReference type="Proteomes" id="UP000293162">
    <property type="component" value="Unassembled WGS sequence"/>
</dbReference>
<feature type="transmembrane region" description="Helical" evidence="1">
    <location>
        <begin position="74"/>
        <end position="97"/>
    </location>
</feature>
<feature type="domain" description="Cytochrome C Planctomycete-type" evidence="2">
    <location>
        <begin position="198"/>
        <end position="257"/>
    </location>
</feature>
<feature type="transmembrane region" description="Helical" evidence="1">
    <location>
        <begin position="45"/>
        <end position="62"/>
    </location>
</feature>
<dbReference type="PANTHER" id="PTHR35889:SF3">
    <property type="entry name" value="F-BOX DOMAIN-CONTAINING PROTEIN"/>
    <property type="match status" value="1"/>
</dbReference>
<dbReference type="GO" id="GO:0009055">
    <property type="term" value="F:electron transfer activity"/>
    <property type="evidence" value="ECO:0007669"/>
    <property type="project" value="InterPro"/>
</dbReference>
<dbReference type="InterPro" id="IPR036909">
    <property type="entry name" value="Cyt_c-like_dom_sf"/>
</dbReference>
<feature type="transmembrane region" description="Helical" evidence="1">
    <location>
        <begin position="109"/>
        <end position="128"/>
    </location>
</feature>
<dbReference type="InterPro" id="IPR026876">
    <property type="entry name" value="Fn3_assoc_repeat"/>
</dbReference>
<evidence type="ECO:0000259" key="2">
    <source>
        <dbReference type="Pfam" id="PF07635"/>
    </source>
</evidence>
<dbReference type="Pfam" id="PF07635">
    <property type="entry name" value="PSCyt1"/>
    <property type="match status" value="1"/>
</dbReference>
<evidence type="ECO:0000313" key="3">
    <source>
        <dbReference type="EMBL" id="RYU97623.1"/>
    </source>
</evidence>
<protein>
    <submittedName>
        <fullName evidence="3">Peptidylprolyl isomerase</fullName>
    </submittedName>
</protein>
<dbReference type="EMBL" id="SEWF01000001">
    <property type="protein sequence ID" value="RYU97623.1"/>
    <property type="molecule type" value="Genomic_DNA"/>
</dbReference>
<gene>
    <name evidence="3" type="ORF">EWM59_00435</name>
</gene>
<name>A0A4Q5M6E2_9BACT</name>
<keyword evidence="3" id="KW-0413">Isomerase</keyword>
<keyword evidence="1" id="KW-1133">Transmembrane helix</keyword>
<dbReference type="AlphaFoldDB" id="A0A4Q5M6E2"/>